<evidence type="ECO:0000313" key="1">
    <source>
        <dbReference type="EMBL" id="MPN63753.1"/>
    </source>
</evidence>
<sequence length="75" mass="7893">MEPAGQDIQDAKSSPATGGSGCFLHCVRQATGRACVLRKRGLFRSGYQSSTLRGHFGLPGLPVVQHKAQAVEVVA</sequence>
<dbReference type="AlphaFoldDB" id="A0A645JX70"/>
<proteinExistence type="predicted"/>
<accession>A0A645JX70</accession>
<protein>
    <submittedName>
        <fullName evidence="1">Uncharacterized protein</fullName>
    </submittedName>
</protein>
<reference evidence="1" key="1">
    <citation type="submission" date="2019-08" db="EMBL/GenBank/DDBJ databases">
        <authorList>
            <person name="Kucharzyk K."/>
            <person name="Murdoch R.W."/>
            <person name="Higgins S."/>
            <person name="Loffler F."/>
        </authorList>
    </citation>
    <scope>NUCLEOTIDE SEQUENCE</scope>
</reference>
<organism evidence="1">
    <name type="scientific">bioreactor metagenome</name>
    <dbReference type="NCBI Taxonomy" id="1076179"/>
    <lineage>
        <taxon>unclassified sequences</taxon>
        <taxon>metagenomes</taxon>
        <taxon>ecological metagenomes</taxon>
    </lineage>
</organism>
<name>A0A645JX70_9ZZZZ</name>
<dbReference type="EMBL" id="VSSQ01143639">
    <property type="protein sequence ID" value="MPN63753.1"/>
    <property type="molecule type" value="Genomic_DNA"/>
</dbReference>
<comment type="caution">
    <text evidence="1">The sequence shown here is derived from an EMBL/GenBank/DDBJ whole genome shotgun (WGS) entry which is preliminary data.</text>
</comment>
<gene>
    <name evidence="1" type="ORF">SDC9_211519</name>
</gene>